<protein>
    <submittedName>
        <fullName evidence="3">Histidinol-phosphatase</fullName>
    </submittedName>
</protein>
<dbReference type="RefSeq" id="WP_146359213.1">
    <property type="nucleotide sequence ID" value="NZ_VOBR01000037.1"/>
</dbReference>
<gene>
    <name evidence="3" type="ORF">FKR81_37895</name>
</gene>
<keyword evidence="4" id="KW-1185">Reference proteome</keyword>
<organism evidence="3 4">
    <name type="scientific">Lentzea tibetensis</name>
    <dbReference type="NCBI Taxonomy" id="2591470"/>
    <lineage>
        <taxon>Bacteria</taxon>
        <taxon>Bacillati</taxon>
        <taxon>Actinomycetota</taxon>
        <taxon>Actinomycetes</taxon>
        <taxon>Pseudonocardiales</taxon>
        <taxon>Pseudonocardiaceae</taxon>
        <taxon>Lentzea</taxon>
    </lineage>
</organism>
<dbReference type="Gene3D" id="3.20.20.140">
    <property type="entry name" value="Metal-dependent hydrolases"/>
    <property type="match status" value="1"/>
</dbReference>
<dbReference type="InterPro" id="IPR006311">
    <property type="entry name" value="TAT_signal"/>
</dbReference>
<sequence length="510" mass="56502">MSFAGEARVHELARRRFLQGAGAVGVAGALGTGSASATSSYQWLSGDHHVHTQYSYDGMYTIEQQLRGALRHGTDWLVITDHGHQSHEKNSVEATAADVARAARKFPHLLLWHGMEWNVPGAEHGTVFFEDCRDEAGVLRDFERQFDWRLNGQEASNPANEAKALDAVRWLQTKIRNGTMKSALVFVNHPMRNGRVAPHELRNMRDLAPDIVVGMEGSPGAQGDGDPLRGPGGHRGGYANSPGGNSWPAYPAEAYRTYGGFDWMTAKVGGMWDALLAEGRGWWITSNSDSHFNSRDTIVRVTEPGNQFDLFGKHLDPIDAGPPQVLPPYVDFFPCEFSRTVVGARRRTRGAVMEGLRAGRVWVTHGGLVEDLRFSVYGSGGGATLGERLRVRRGSDVTVVVKVRRATRPNSAGLIPKLRRIDLIRGAVTGPSHDRAAMVSPRVSVEESFEPRWHYSVFTHTFRNVREPFYLRLRGTDGNRGFEPQADVPGAANPWEDLWCYSNPIFVEVR</sequence>
<dbReference type="GO" id="GO:0035312">
    <property type="term" value="F:5'-3' DNA exonuclease activity"/>
    <property type="evidence" value="ECO:0007669"/>
    <property type="project" value="TreeGrafter"/>
</dbReference>
<dbReference type="SUPFAM" id="SSF89550">
    <property type="entry name" value="PHP domain-like"/>
    <property type="match status" value="1"/>
</dbReference>
<dbReference type="PANTHER" id="PTHR42924">
    <property type="entry name" value="EXONUCLEASE"/>
    <property type="match status" value="1"/>
</dbReference>
<dbReference type="SMART" id="SM00481">
    <property type="entry name" value="POLIIIAc"/>
    <property type="match status" value="1"/>
</dbReference>
<accession>A0A563EHM3</accession>
<dbReference type="InterPro" id="IPR003141">
    <property type="entry name" value="Pol/His_phosphatase_N"/>
</dbReference>
<dbReference type="PROSITE" id="PS51318">
    <property type="entry name" value="TAT"/>
    <property type="match status" value="1"/>
</dbReference>
<proteinExistence type="predicted"/>
<comment type="caution">
    <text evidence="3">The sequence shown here is derived from an EMBL/GenBank/DDBJ whole genome shotgun (WGS) entry which is preliminary data.</text>
</comment>
<dbReference type="AlphaFoldDB" id="A0A563EHM3"/>
<dbReference type="InterPro" id="IPR052018">
    <property type="entry name" value="PHP_domain"/>
</dbReference>
<dbReference type="Proteomes" id="UP000316639">
    <property type="component" value="Unassembled WGS sequence"/>
</dbReference>
<dbReference type="InterPro" id="IPR016195">
    <property type="entry name" value="Pol/histidinol_Pase-like"/>
</dbReference>
<dbReference type="OrthoDB" id="9997at2"/>
<dbReference type="GO" id="GO:0004534">
    <property type="term" value="F:5'-3' RNA exonuclease activity"/>
    <property type="evidence" value="ECO:0007669"/>
    <property type="project" value="TreeGrafter"/>
</dbReference>
<dbReference type="InterPro" id="IPR004013">
    <property type="entry name" value="PHP_dom"/>
</dbReference>
<name>A0A563EHM3_9PSEU</name>
<reference evidence="3 4" key="1">
    <citation type="submission" date="2019-07" db="EMBL/GenBank/DDBJ databases">
        <title>Lentzea xizangensis sp. nov., isolated from Qinghai-Tibetan Plateau Soils.</title>
        <authorList>
            <person name="Huang J."/>
        </authorList>
    </citation>
    <scope>NUCLEOTIDE SEQUENCE [LARGE SCALE GENOMIC DNA]</scope>
    <source>
        <strain evidence="3 4">FXJ1.1311</strain>
    </source>
</reference>
<evidence type="ECO:0000259" key="2">
    <source>
        <dbReference type="SMART" id="SM00481"/>
    </source>
</evidence>
<feature type="domain" description="Polymerase/histidinol phosphatase N-terminal" evidence="2">
    <location>
        <begin position="46"/>
        <end position="121"/>
    </location>
</feature>
<evidence type="ECO:0000313" key="4">
    <source>
        <dbReference type="Proteomes" id="UP000316639"/>
    </source>
</evidence>
<evidence type="ECO:0000313" key="3">
    <source>
        <dbReference type="EMBL" id="TWP45994.1"/>
    </source>
</evidence>
<dbReference type="EMBL" id="VOBR01000037">
    <property type="protein sequence ID" value="TWP45994.1"/>
    <property type="molecule type" value="Genomic_DNA"/>
</dbReference>
<feature type="region of interest" description="Disordered" evidence="1">
    <location>
        <begin position="218"/>
        <end position="243"/>
    </location>
</feature>
<dbReference type="Pfam" id="PF02811">
    <property type="entry name" value="PHP"/>
    <property type="match status" value="1"/>
</dbReference>
<evidence type="ECO:0000256" key="1">
    <source>
        <dbReference type="SAM" id="MobiDB-lite"/>
    </source>
</evidence>
<dbReference type="PANTHER" id="PTHR42924:SF11">
    <property type="entry name" value="POLYMERASE_HISTIDINOL PHOSPHATASE N-TERMINAL DOMAIN-CONTAINING PROTEIN"/>
    <property type="match status" value="1"/>
</dbReference>